<dbReference type="Proteomes" id="UP000245252">
    <property type="component" value="Unassembled WGS sequence"/>
</dbReference>
<proteinExistence type="predicted"/>
<dbReference type="InterPro" id="IPR013361">
    <property type="entry name" value="Pilus_CpaD"/>
</dbReference>
<evidence type="ECO:0000313" key="2">
    <source>
        <dbReference type="EMBL" id="PWE56347.1"/>
    </source>
</evidence>
<dbReference type="InterPro" id="IPR019027">
    <property type="entry name" value="Pilus_biogenesis_CpaD-related"/>
</dbReference>
<keyword evidence="1" id="KW-0732">Signal</keyword>
<dbReference type="OrthoDB" id="9802674at2"/>
<feature type="chain" id="PRO_5015513695" evidence="1">
    <location>
        <begin position="27"/>
        <end position="227"/>
    </location>
</feature>
<feature type="signal peptide" evidence="1">
    <location>
        <begin position="1"/>
        <end position="26"/>
    </location>
</feature>
<keyword evidence="3" id="KW-1185">Reference proteome</keyword>
<dbReference type="PROSITE" id="PS51257">
    <property type="entry name" value="PROKAR_LIPOPROTEIN"/>
    <property type="match status" value="1"/>
</dbReference>
<dbReference type="AlphaFoldDB" id="A0A2U2DSS1"/>
<dbReference type="Pfam" id="PF09476">
    <property type="entry name" value="Pilus_CpaD"/>
    <property type="match status" value="1"/>
</dbReference>
<accession>A0A2U2DSS1</accession>
<name>A0A2U2DSS1_9HYPH</name>
<organism evidence="2 3">
    <name type="scientific">Metarhizobium album</name>
    <dbReference type="NCBI Taxonomy" id="2182425"/>
    <lineage>
        <taxon>Bacteria</taxon>
        <taxon>Pseudomonadati</taxon>
        <taxon>Pseudomonadota</taxon>
        <taxon>Alphaproteobacteria</taxon>
        <taxon>Hyphomicrobiales</taxon>
        <taxon>Rhizobiaceae</taxon>
        <taxon>Metarhizobium</taxon>
    </lineage>
</organism>
<reference evidence="2 3" key="1">
    <citation type="submission" date="2018-05" db="EMBL/GenBank/DDBJ databases">
        <title>The draft genome of strain NS-104.</title>
        <authorList>
            <person name="Hang P."/>
            <person name="Jiang J."/>
        </authorList>
    </citation>
    <scope>NUCLEOTIDE SEQUENCE [LARGE SCALE GENOMIC DNA]</scope>
    <source>
        <strain evidence="2 3">NS-104</strain>
    </source>
</reference>
<dbReference type="EMBL" id="QFBC01000004">
    <property type="protein sequence ID" value="PWE56347.1"/>
    <property type="molecule type" value="Genomic_DNA"/>
</dbReference>
<gene>
    <name evidence="2" type="ORF">DEM27_11925</name>
</gene>
<comment type="caution">
    <text evidence="2">The sequence shown here is derived from an EMBL/GenBank/DDBJ whole genome shotgun (WGS) entry which is preliminary data.</text>
</comment>
<evidence type="ECO:0000313" key="3">
    <source>
        <dbReference type="Proteomes" id="UP000245252"/>
    </source>
</evidence>
<evidence type="ECO:0000256" key="1">
    <source>
        <dbReference type="SAM" id="SignalP"/>
    </source>
</evidence>
<sequence length="227" mass="24408">MLVQPIRPFLRAAAITLVVASAGMLAGCGNNRDRMSTGAIPDDYRTRHPISLAEVEHTLDIPVGSGDRRLTVGTRDAIHGFLANYRTDASGIFQIQYPEGSANAAAASHLRRELRQVMAEAGVPRPKMVETAYGASPDGDAAPIRLSYVAITAMTNECGQWPEDITNNTAENKNYYNFGCASQSNLAAQIANPMDLVAPRGMTPIDAKRRTTVIGLYREGKSTATAE</sequence>
<protein>
    <submittedName>
        <fullName evidence="2">Pilus assembly protein CpaD</fullName>
    </submittedName>
</protein>
<dbReference type="NCBIfam" id="TIGR02522">
    <property type="entry name" value="pilus_cpaD"/>
    <property type="match status" value="1"/>
</dbReference>